<evidence type="ECO:0000259" key="7">
    <source>
        <dbReference type="Pfam" id="PF16822"/>
    </source>
</evidence>
<evidence type="ECO:0000313" key="8">
    <source>
        <dbReference type="EMBL" id="MBE0465000.1"/>
    </source>
</evidence>
<keyword evidence="3" id="KW-0808">Transferase</keyword>
<evidence type="ECO:0000256" key="6">
    <source>
        <dbReference type="ARBA" id="ARBA00022841"/>
    </source>
</evidence>
<feature type="domain" description="AlgX/AlgJ SGNH hydrolase-like" evidence="7">
    <location>
        <begin position="163"/>
        <end position="330"/>
    </location>
</feature>
<dbReference type="Pfam" id="PF16822">
    <property type="entry name" value="ALGX"/>
    <property type="match status" value="1"/>
</dbReference>
<keyword evidence="6" id="KW-0016">Alginate biosynthesis</keyword>
<reference evidence="8 9" key="1">
    <citation type="submission" date="2020-07" db="EMBL/GenBank/DDBJ databases">
        <title>Halophilic bacteria isolated from french cheeses.</title>
        <authorList>
            <person name="Kothe C.I."/>
            <person name="Farah-Kraiem B."/>
            <person name="Renault P."/>
            <person name="Dridi B."/>
        </authorList>
    </citation>
    <scope>NUCLEOTIDE SEQUENCE [LARGE SCALE GENOMIC DNA]</scope>
    <source>
        <strain evidence="8 9">FME20</strain>
    </source>
</reference>
<keyword evidence="9" id="KW-1185">Reference proteome</keyword>
<evidence type="ECO:0000256" key="4">
    <source>
        <dbReference type="ARBA" id="ARBA00022729"/>
    </source>
</evidence>
<dbReference type="Proteomes" id="UP001645038">
    <property type="component" value="Unassembled WGS sequence"/>
</dbReference>
<gene>
    <name evidence="8" type="ORF">EI547_16300</name>
</gene>
<organism evidence="8 9">
    <name type="scientific">Halomonas colorata</name>
    <dbReference type="NCBI Taxonomy" id="2742615"/>
    <lineage>
        <taxon>Bacteria</taxon>
        <taxon>Pseudomonadati</taxon>
        <taxon>Pseudomonadota</taxon>
        <taxon>Gammaproteobacteria</taxon>
        <taxon>Oceanospirillales</taxon>
        <taxon>Halomonadaceae</taxon>
        <taxon>Halomonas</taxon>
    </lineage>
</organism>
<comment type="pathway">
    <text evidence="2">Glycan biosynthesis; alginate biosynthesis.</text>
</comment>
<name>A0ABR9G259_9GAMM</name>
<keyword evidence="4" id="KW-0732">Signal</keyword>
<sequence>MIENTGLKRPLGTPAVRFTRFVKRLVERETLGSNTAGLRWHLDFPDSQRSPWILPGGWVVQGWLVLPDSLAEWVGKVEIVARWGKTFELSHPLSIRRPDVIEAIFGTETAEHPQVQCGFRFTVPHFVDQFSLFIRLGDDQSLLTLVEMSHDHIDKASPPTIKVLEGKQGWLFLDNDTNGSVDQYRGRLRLTDEGISQWQKYLQGVTQIANSISAAHAVLVAPSKESVMGPHYHPFAEGSSGPIQQLLALPEARNIVYPQAHLAQLGDGAFIRTDTHWTQQGAMVATKALAVAMSLDPGAVDAVFAKDKYKQRKFTGDLGNKFTPERHCNIQTLSTFNFIKYRHFDNCLPNFGRLMLVVNEQALIPEICLIFGSSSSYSMMNYVCRLFKQVVFVHSAGTLDPELIKAVNPAYLVVQTNARFVVQVPGVKQSLLELIHEKRARLSKDERASVAKRRIDVEPDDVLVHKLNLIPWLV</sequence>
<proteinExistence type="predicted"/>
<dbReference type="RefSeq" id="WP_192539446.1">
    <property type="nucleotide sequence ID" value="NZ_RRZB01000055.1"/>
</dbReference>
<evidence type="ECO:0000256" key="1">
    <source>
        <dbReference type="ARBA" id="ARBA00004418"/>
    </source>
</evidence>
<comment type="caution">
    <text evidence="8">The sequence shown here is derived from an EMBL/GenBank/DDBJ whole genome shotgun (WGS) entry which is preliminary data.</text>
</comment>
<accession>A0ABR9G259</accession>
<evidence type="ECO:0000313" key="9">
    <source>
        <dbReference type="Proteomes" id="UP001645038"/>
    </source>
</evidence>
<comment type="subcellular location">
    <subcellularLocation>
        <location evidence="1">Periplasm</location>
    </subcellularLocation>
</comment>
<evidence type="ECO:0000256" key="5">
    <source>
        <dbReference type="ARBA" id="ARBA00022764"/>
    </source>
</evidence>
<dbReference type="EMBL" id="RRZB01000055">
    <property type="protein sequence ID" value="MBE0465000.1"/>
    <property type="molecule type" value="Genomic_DNA"/>
</dbReference>
<evidence type="ECO:0000256" key="2">
    <source>
        <dbReference type="ARBA" id="ARBA00005182"/>
    </source>
</evidence>
<evidence type="ECO:0000256" key="3">
    <source>
        <dbReference type="ARBA" id="ARBA00022679"/>
    </source>
</evidence>
<dbReference type="InterPro" id="IPR031811">
    <property type="entry name" value="ALGX/ALGJ_SGNH-like"/>
</dbReference>
<protein>
    <recommendedName>
        <fullName evidence="7">AlgX/AlgJ SGNH hydrolase-like domain-containing protein</fullName>
    </recommendedName>
</protein>
<keyword evidence="5" id="KW-0574">Periplasm</keyword>